<dbReference type="AlphaFoldDB" id="A0A517NCG3"/>
<keyword evidence="4" id="KW-1185">Reference proteome</keyword>
<protein>
    <recommendedName>
        <fullName evidence="2">Tll0287-like domain-containing protein</fullName>
    </recommendedName>
</protein>
<feature type="chain" id="PRO_5021991000" description="Tll0287-like domain-containing protein" evidence="1">
    <location>
        <begin position="23"/>
        <end position="181"/>
    </location>
</feature>
<evidence type="ECO:0000313" key="4">
    <source>
        <dbReference type="Proteomes" id="UP000318538"/>
    </source>
</evidence>
<reference evidence="3 4" key="1">
    <citation type="submission" date="2019-02" db="EMBL/GenBank/DDBJ databases">
        <title>Deep-cultivation of Planctomycetes and their phenomic and genomic characterization uncovers novel biology.</title>
        <authorList>
            <person name="Wiegand S."/>
            <person name="Jogler M."/>
            <person name="Boedeker C."/>
            <person name="Pinto D."/>
            <person name="Vollmers J."/>
            <person name="Rivas-Marin E."/>
            <person name="Kohn T."/>
            <person name="Peeters S.H."/>
            <person name="Heuer A."/>
            <person name="Rast P."/>
            <person name="Oberbeckmann S."/>
            <person name="Bunk B."/>
            <person name="Jeske O."/>
            <person name="Meyerdierks A."/>
            <person name="Storesund J.E."/>
            <person name="Kallscheuer N."/>
            <person name="Luecker S."/>
            <person name="Lage O.M."/>
            <person name="Pohl T."/>
            <person name="Merkel B.J."/>
            <person name="Hornburger P."/>
            <person name="Mueller R.-W."/>
            <person name="Bruemmer F."/>
            <person name="Labrenz M."/>
            <person name="Spormann A.M."/>
            <person name="Op den Camp H."/>
            <person name="Overmann J."/>
            <person name="Amann R."/>
            <person name="Jetten M.S.M."/>
            <person name="Mascher T."/>
            <person name="Medema M.H."/>
            <person name="Devos D.P."/>
            <person name="Kaster A.-K."/>
            <person name="Ovreas L."/>
            <person name="Rohde M."/>
            <person name="Galperin M.Y."/>
            <person name="Jogler C."/>
        </authorList>
    </citation>
    <scope>NUCLEOTIDE SEQUENCE [LARGE SCALE GENOMIC DNA]</scope>
    <source>
        <strain evidence="3 4">K22_7</strain>
    </source>
</reference>
<dbReference type="RefSeq" id="WP_145170644.1">
    <property type="nucleotide sequence ID" value="NZ_CP036525.1"/>
</dbReference>
<dbReference type="Proteomes" id="UP000318538">
    <property type="component" value="Chromosome"/>
</dbReference>
<gene>
    <name evidence="3" type="ORF">K227x_32220</name>
</gene>
<accession>A0A517NCG3</accession>
<proteinExistence type="predicted"/>
<evidence type="ECO:0000313" key="3">
    <source>
        <dbReference type="EMBL" id="QDT04825.1"/>
    </source>
</evidence>
<dbReference type="EMBL" id="CP036525">
    <property type="protein sequence ID" value="QDT04825.1"/>
    <property type="molecule type" value="Genomic_DNA"/>
</dbReference>
<keyword evidence="1" id="KW-0732">Signal</keyword>
<dbReference type="KEGG" id="rlc:K227x_32220"/>
<evidence type="ECO:0000259" key="2">
    <source>
        <dbReference type="Pfam" id="PF11845"/>
    </source>
</evidence>
<dbReference type="Pfam" id="PF11845">
    <property type="entry name" value="Tll0287-like"/>
    <property type="match status" value="1"/>
</dbReference>
<sequence length="181" mass="20042" precursor="true">MIRALLVLLVVCCVFKFAAADATDGDSSADVAREVSIPAATTIGEARARASLLHEAMRGTLQVVHRDFFDEDNARVIPSQSLEDVFERMGDNFGVDLKWLIVETDSLNFNHEPEDDFERSAVKALKSGVTRHEAVEDGRYRFAGPIRLASQCLKCHVKHRTSTEDRTAGLLISMPIVAQQK</sequence>
<organism evidence="3 4">
    <name type="scientific">Rubripirellula lacrimiformis</name>
    <dbReference type="NCBI Taxonomy" id="1930273"/>
    <lineage>
        <taxon>Bacteria</taxon>
        <taxon>Pseudomonadati</taxon>
        <taxon>Planctomycetota</taxon>
        <taxon>Planctomycetia</taxon>
        <taxon>Pirellulales</taxon>
        <taxon>Pirellulaceae</taxon>
        <taxon>Rubripirellula</taxon>
    </lineage>
</organism>
<feature type="domain" description="Tll0287-like" evidence="2">
    <location>
        <begin position="43"/>
        <end position="164"/>
    </location>
</feature>
<feature type="signal peptide" evidence="1">
    <location>
        <begin position="1"/>
        <end position="22"/>
    </location>
</feature>
<name>A0A517NCG3_9BACT</name>
<dbReference type="OrthoDB" id="268788at2"/>
<evidence type="ECO:0000256" key="1">
    <source>
        <dbReference type="SAM" id="SignalP"/>
    </source>
</evidence>
<dbReference type="InterPro" id="IPR021796">
    <property type="entry name" value="Tll0287-like_dom"/>
</dbReference>